<organism evidence="1">
    <name type="scientific">marine sediment metagenome</name>
    <dbReference type="NCBI Taxonomy" id="412755"/>
    <lineage>
        <taxon>unclassified sequences</taxon>
        <taxon>metagenomes</taxon>
        <taxon>ecological metagenomes</taxon>
    </lineage>
</organism>
<protein>
    <submittedName>
        <fullName evidence="1">Uncharacterized protein</fullName>
    </submittedName>
</protein>
<name>X1LWG6_9ZZZZ</name>
<reference evidence="1" key="1">
    <citation type="journal article" date="2014" name="Front. Microbiol.">
        <title>High frequency of phylogenetically diverse reductive dehalogenase-homologous genes in deep subseafloor sedimentary metagenomes.</title>
        <authorList>
            <person name="Kawai M."/>
            <person name="Futagami T."/>
            <person name="Toyoda A."/>
            <person name="Takaki Y."/>
            <person name="Nishi S."/>
            <person name="Hori S."/>
            <person name="Arai W."/>
            <person name="Tsubouchi T."/>
            <person name="Morono Y."/>
            <person name="Uchiyama I."/>
            <person name="Ito T."/>
            <person name="Fujiyama A."/>
            <person name="Inagaki F."/>
            <person name="Takami H."/>
        </authorList>
    </citation>
    <scope>NUCLEOTIDE SEQUENCE</scope>
    <source>
        <strain evidence="1">Expedition CK06-06</strain>
    </source>
</reference>
<gene>
    <name evidence="1" type="ORF">S06H3_17805</name>
</gene>
<sequence>MQPSIRRGVAFAEDVRFCFTVFEDNEQKEPGDTLEHTWWKKNWPVCTTKWLYVWGSRAGETCVSTTAPFKYHNDGVDPIPPPPPVLQFECFNITGSWCPGDYIKFHNFLRFQPATSYTLTTFEVYLGRGADTSPFDIGIHEAYSGGFCNLTPIWKETQSTAGLPYWRAGAWREVVTPGIPLTAGAHYAIGIHSLQANKNQCRWHGLPTNPCPGCWWQFYRYYDALWLNYPNNDLYVKIYGE</sequence>
<accession>X1LWG6</accession>
<proteinExistence type="predicted"/>
<comment type="caution">
    <text evidence="1">The sequence shown here is derived from an EMBL/GenBank/DDBJ whole genome shotgun (WGS) entry which is preliminary data.</text>
</comment>
<evidence type="ECO:0000313" key="1">
    <source>
        <dbReference type="EMBL" id="GAI10136.1"/>
    </source>
</evidence>
<dbReference type="EMBL" id="BARV01008936">
    <property type="protein sequence ID" value="GAI10136.1"/>
    <property type="molecule type" value="Genomic_DNA"/>
</dbReference>
<dbReference type="AlphaFoldDB" id="X1LWG6"/>